<evidence type="ECO:0000313" key="4">
    <source>
        <dbReference type="EMBL" id="KAH0505750.1"/>
    </source>
</evidence>
<evidence type="ECO:0000259" key="3">
    <source>
        <dbReference type="Pfam" id="PF16005"/>
    </source>
</evidence>
<organism evidence="4 5">
    <name type="scientific">Microtus ochrogaster</name>
    <name type="common">Prairie vole</name>
    <dbReference type="NCBI Taxonomy" id="79684"/>
    <lineage>
        <taxon>Eukaryota</taxon>
        <taxon>Metazoa</taxon>
        <taxon>Chordata</taxon>
        <taxon>Craniata</taxon>
        <taxon>Vertebrata</taxon>
        <taxon>Euteleostomi</taxon>
        <taxon>Mammalia</taxon>
        <taxon>Eutheria</taxon>
        <taxon>Euarchontoglires</taxon>
        <taxon>Glires</taxon>
        <taxon>Rodentia</taxon>
        <taxon>Myomorpha</taxon>
        <taxon>Muroidea</taxon>
        <taxon>Cricetidae</taxon>
        <taxon>Arvicolinae</taxon>
        <taxon>Microtus</taxon>
    </lineage>
</organism>
<evidence type="ECO:0000256" key="1">
    <source>
        <dbReference type="ARBA" id="ARBA00022884"/>
    </source>
</evidence>
<keyword evidence="1" id="KW-0694">RNA-binding</keyword>
<dbReference type="Gene3D" id="1.10.10.1740">
    <property type="entry name" value="Transmembrane protein 14-like"/>
    <property type="match status" value="1"/>
</dbReference>
<sequence>MRRLGNCFRDEVPRLRIPAFFLLQLQQRLRAAGGVPSLIAGLSVGVLAGYGAYRVSNDKRDVKVSLCQRDLYLRRIEEHTNTFIQLEQWFTASGQTRVTVVGPPRVKQWLEDMFRGMNSENLYLHLLGLSMLRHIQERPLTSADLEDYFRRQS</sequence>
<evidence type="ECO:0000313" key="5">
    <source>
        <dbReference type="Proteomes" id="UP000710432"/>
    </source>
</evidence>
<reference evidence="4" key="1">
    <citation type="submission" date="2020-03" db="EMBL/GenBank/DDBJ databases">
        <title>Studies in the Genomics of Life Span.</title>
        <authorList>
            <person name="Glass D."/>
        </authorList>
    </citation>
    <scope>NUCLEOTIDE SEQUENCE</scope>
    <source>
        <strain evidence="4">LTLLF</strain>
        <tissue evidence="4">Muscle</tissue>
    </source>
</reference>
<dbReference type="InterPro" id="IPR031952">
    <property type="entry name" value="MOEP19_KH-like"/>
</dbReference>
<dbReference type="PANTHER" id="PTHR31368:SF6">
    <property type="entry name" value="KH HOMOLOGY DOMAIN-CONTAINING PROTEIN 1"/>
    <property type="match status" value="1"/>
</dbReference>
<dbReference type="Pfam" id="PF16005">
    <property type="entry name" value="MOEP19"/>
    <property type="match status" value="1"/>
</dbReference>
<accession>A0A8J6KP42</accession>
<keyword evidence="2" id="KW-0472">Membrane</keyword>
<protein>
    <submittedName>
        <fullName evidence="4">KH homology domain-containing protein 1</fullName>
    </submittedName>
</protein>
<dbReference type="PANTHER" id="PTHR31368">
    <property type="entry name" value="DEVELOPMENT PLURPOTENCY-ASSOCIATED PROTEIN 1/5 FAMILY MEMBER"/>
    <property type="match status" value="1"/>
</dbReference>
<proteinExistence type="predicted"/>
<gene>
    <name evidence="4" type="ORF">LTLLF_176855</name>
</gene>
<evidence type="ECO:0000256" key="2">
    <source>
        <dbReference type="SAM" id="Phobius"/>
    </source>
</evidence>
<keyword evidence="2" id="KW-0812">Transmembrane</keyword>
<dbReference type="GO" id="GO:0003723">
    <property type="term" value="F:RNA binding"/>
    <property type="evidence" value="ECO:0007669"/>
    <property type="project" value="UniProtKB-KW"/>
</dbReference>
<dbReference type="AlphaFoldDB" id="A0A8J6KP42"/>
<keyword evidence="2" id="KW-1133">Transmembrane helix</keyword>
<dbReference type="Proteomes" id="UP000710432">
    <property type="component" value="Unassembled WGS sequence"/>
</dbReference>
<feature type="transmembrane region" description="Helical" evidence="2">
    <location>
        <begin position="31"/>
        <end position="53"/>
    </location>
</feature>
<name>A0A8J6KP42_MICOH</name>
<dbReference type="GO" id="GO:0005737">
    <property type="term" value="C:cytoplasm"/>
    <property type="evidence" value="ECO:0007669"/>
    <property type="project" value="TreeGrafter"/>
</dbReference>
<dbReference type="EMBL" id="JAATJU010024399">
    <property type="protein sequence ID" value="KAH0505750.1"/>
    <property type="molecule type" value="Genomic_DNA"/>
</dbReference>
<comment type="caution">
    <text evidence="4">The sequence shown here is derived from an EMBL/GenBank/DDBJ whole genome shotgun (WGS) entry which is preliminary data.</text>
</comment>
<dbReference type="InterPro" id="IPR044890">
    <property type="entry name" value="TMEM14_sf"/>
</dbReference>
<feature type="domain" description="KH-like RNA-binding" evidence="3">
    <location>
        <begin position="66"/>
        <end position="118"/>
    </location>
</feature>